<sequence length="202" mass="20419">MSAPLSRTGRQYVAAARALLLATLVLGLVYPLAVTGLAQVLAPGQADGSLVKANGAVVGSSLIGQAYSDADEDPLPQYFQPRPSASEYDGTASGGSNLGPNSPELAALVEERRTAVAALNRVDPADVPPDAVTASASGLDPHISPAYAAIQVDRVAAIRGLPAAEVASLVAQYTSGRDLGFIGAPHVNVVQLNLALDGLGEA</sequence>
<evidence type="ECO:0000256" key="6">
    <source>
        <dbReference type="ARBA" id="ARBA00022840"/>
    </source>
</evidence>
<comment type="subunit">
    <text evidence="11">The system is composed of three essential subunits: KdpA, KdpB and KdpC.</text>
</comment>
<keyword evidence="8 11" id="KW-1133">Transmembrane helix</keyword>
<dbReference type="OrthoDB" id="9788285at2"/>
<dbReference type="PANTHER" id="PTHR30042">
    <property type="entry name" value="POTASSIUM-TRANSPORTING ATPASE C CHAIN"/>
    <property type="match status" value="1"/>
</dbReference>
<comment type="subcellular location">
    <subcellularLocation>
        <location evidence="11">Cell membrane</location>
        <topology evidence="11">Single-pass membrane protein</topology>
    </subcellularLocation>
</comment>
<comment type="function">
    <text evidence="11">Part of the high-affinity ATP-driven potassium transport (or Kdp) system, which catalyzes the hydrolysis of ATP coupled with the electrogenic transport of potassium into the cytoplasm. This subunit acts as a catalytic chaperone that increases the ATP-binding affinity of the ATP-hydrolyzing subunit KdpB by the formation of a transient KdpB/KdpC/ATP ternary complex.</text>
</comment>
<evidence type="ECO:0000256" key="2">
    <source>
        <dbReference type="ARBA" id="ARBA00022475"/>
    </source>
</evidence>
<keyword evidence="3 11" id="KW-0633">Potassium transport</keyword>
<feature type="region of interest" description="Disordered" evidence="12">
    <location>
        <begin position="73"/>
        <end position="103"/>
    </location>
</feature>
<evidence type="ECO:0000256" key="4">
    <source>
        <dbReference type="ARBA" id="ARBA00022692"/>
    </source>
</evidence>
<keyword evidence="4 11" id="KW-0812">Transmembrane</keyword>
<keyword evidence="2 11" id="KW-1003">Cell membrane</keyword>
<evidence type="ECO:0000313" key="14">
    <source>
        <dbReference type="Proteomes" id="UP000198921"/>
    </source>
</evidence>
<accession>A0A1H3MZJ6</accession>
<evidence type="ECO:0000256" key="9">
    <source>
        <dbReference type="ARBA" id="ARBA00023065"/>
    </source>
</evidence>
<dbReference type="NCBIfam" id="NF001454">
    <property type="entry name" value="PRK00315.1"/>
    <property type="match status" value="1"/>
</dbReference>
<dbReference type="AlphaFoldDB" id="A0A1H3MZJ6"/>
<evidence type="ECO:0000256" key="10">
    <source>
        <dbReference type="ARBA" id="ARBA00023136"/>
    </source>
</evidence>
<reference evidence="14" key="1">
    <citation type="submission" date="2016-10" db="EMBL/GenBank/DDBJ databases">
        <authorList>
            <person name="Varghese N."/>
            <person name="Submissions S."/>
        </authorList>
    </citation>
    <scope>NUCLEOTIDE SEQUENCE [LARGE SCALE GENOMIC DNA]</scope>
    <source>
        <strain evidence="14">DSM 45422</strain>
    </source>
</reference>
<evidence type="ECO:0000256" key="3">
    <source>
        <dbReference type="ARBA" id="ARBA00022538"/>
    </source>
</evidence>
<gene>
    <name evidence="11" type="primary">kdpC</name>
    <name evidence="13" type="ORF">SAMN05660209_03792</name>
</gene>
<keyword evidence="1 11" id="KW-0813">Transport</keyword>
<dbReference type="GO" id="GO:0008556">
    <property type="term" value="F:P-type potassium transmembrane transporter activity"/>
    <property type="evidence" value="ECO:0007669"/>
    <property type="project" value="InterPro"/>
</dbReference>
<name>A0A1H3MZJ6_9ACTN</name>
<dbReference type="RefSeq" id="WP_091159678.1">
    <property type="nucleotide sequence ID" value="NZ_FNOT01000012.1"/>
</dbReference>
<evidence type="ECO:0000256" key="12">
    <source>
        <dbReference type="SAM" id="MobiDB-lite"/>
    </source>
</evidence>
<dbReference type="GO" id="GO:0005886">
    <property type="term" value="C:plasma membrane"/>
    <property type="evidence" value="ECO:0007669"/>
    <property type="project" value="UniProtKB-SubCell"/>
</dbReference>
<comment type="similarity">
    <text evidence="11">Belongs to the KdpC family.</text>
</comment>
<evidence type="ECO:0000256" key="8">
    <source>
        <dbReference type="ARBA" id="ARBA00022989"/>
    </source>
</evidence>
<evidence type="ECO:0000256" key="11">
    <source>
        <dbReference type="HAMAP-Rule" id="MF_00276"/>
    </source>
</evidence>
<proteinExistence type="inferred from homology"/>
<keyword evidence="9 11" id="KW-0406">Ion transport</keyword>
<evidence type="ECO:0000313" key="13">
    <source>
        <dbReference type="EMBL" id="SDY82026.1"/>
    </source>
</evidence>
<dbReference type="STRING" id="1137993.SAMN05660209_03792"/>
<dbReference type="PIRSF" id="PIRSF001296">
    <property type="entry name" value="K_ATPase_KdpC"/>
    <property type="match status" value="1"/>
</dbReference>
<keyword evidence="5 11" id="KW-0547">Nucleotide-binding</keyword>
<dbReference type="Proteomes" id="UP000198921">
    <property type="component" value="Unassembled WGS sequence"/>
</dbReference>
<keyword evidence="6 11" id="KW-0067">ATP-binding</keyword>
<dbReference type="InterPro" id="IPR003820">
    <property type="entry name" value="KdpC"/>
</dbReference>
<keyword evidence="14" id="KW-1185">Reference proteome</keyword>
<evidence type="ECO:0000256" key="7">
    <source>
        <dbReference type="ARBA" id="ARBA00022958"/>
    </source>
</evidence>
<dbReference type="PANTHER" id="PTHR30042:SF2">
    <property type="entry name" value="POTASSIUM-TRANSPORTING ATPASE KDPC SUBUNIT"/>
    <property type="match status" value="1"/>
</dbReference>
<dbReference type="Pfam" id="PF02669">
    <property type="entry name" value="KdpC"/>
    <property type="match status" value="1"/>
</dbReference>
<protein>
    <recommendedName>
        <fullName evidence="11">Potassium-transporting ATPase KdpC subunit</fullName>
    </recommendedName>
    <alternativeName>
        <fullName evidence="11">ATP phosphohydrolase [potassium-transporting] C chain</fullName>
    </alternativeName>
    <alternativeName>
        <fullName evidence="11">Potassium-binding and translocating subunit C</fullName>
    </alternativeName>
    <alternativeName>
        <fullName evidence="11">Potassium-translocating ATPase C chain</fullName>
    </alternativeName>
</protein>
<evidence type="ECO:0000256" key="1">
    <source>
        <dbReference type="ARBA" id="ARBA00022448"/>
    </source>
</evidence>
<dbReference type="HAMAP" id="MF_00276">
    <property type="entry name" value="KdpC"/>
    <property type="match status" value="1"/>
</dbReference>
<dbReference type="GO" id="GO:0005524">
    <property type="term" value="F:ATP binding"/>
    <property type="evidence" value="ECO:0007669"/>
    <property type="project" value="UniProtKB-UniRule"/>
</dbReference>
<dbReference type="EMBL" id="FNOT01000012">
    <property type="protein sequence ID" value="SDY82026.1"/>
    <property type="molecule type" value="Genomic_DNA"/>
</dbReference>
<dbReference type="NCBIfam" id="TIGR00681">
    <property type="entry name" value="kdpC"/>
    <property type="match status" value="1"/>
</dbReference>
<organism evidence="13 14">
    <name type="scientific">Geodermatophilus africanus</name>
    <dbReference type="NCBI Taxonomy" id="1137993"/>
    <lineage>
        <taxon>Bacteria</taxon>
        <taxon>Bacillati</taxon>
        <taxon>Actinomycetota</taxon>
        <taxon>Actinomycetes</taxon>
        <taxon>Geodermatophilales</taxon>
        <taxon>Geodermatophilaceae</taxon>
        <taxon>Geodermatophilus</taxon>
    </lineage>
</organism>
<keyword evidence="10 11" id="KW-0472">Membrane</keyword>
<evidence type="ECO:0000256" key="5">
    <source>
        <dbReference type="ARBA" id="ARBA00022741"/>
    </source>
</evidence>
<keyword evidence="7 11" id="KW-0630">Potassium</keyword>